<dbReference type="RefSeq" id="WP_212529233.1">
    <property type="nucleotide sequence ID" value="NZ_JAGSOG010000067.1"/>
</dbReference>
<dbReference type="InterPro" id="IPR043519">
    <property type="entry name" value="NT_sf"/>
</dbReference>
<evidence type="ECO:0000313" key="2">
    <source>
        <dbReference type="Proteomes" id="UP000675781"/>
    </source>
</evidence>
<dbReference type="Gene3D" id="3.30.460.10">
    <property type="entry name" value="Beta Polymerase, domain 2"/>
    <property type="match status" value="1"/>
</dbReference>
<reference evidence="1" key="1">
    <citation type="submission" date="2021-04" db="EMBL/GenBank/DDBJ databases">
        <title>Genome based classification of Actinospica acidithermotolerans sp. nov., an actinobacterium isolated from an Indonesian hot spring.</title>
        <authorList>
            <person name="Kusuma A.B."/>
            <person name="Putra K.E."/>
            <person name="Nafisah S."/>
            <person name="Loh J."/>
            <person name="Nouioui I."/>
            <person name="Goodfellow M."/>
        </authorList>
    </citation>
    <scope>NUCLEOTIDE SEQUENCE</scope>
    <source>
        <strain evidence="1">CSCA 57</strain>
    </source>
</reference>
<dbReference type="AlphaFoldDB" id="A0A941IQY6"/>
<dbReference type="SUPFAM" id="SSF81301">
    <property type="entry name" value="Nucleotidyltransferase"/>
    <property type="match status" value="1"/>
</dbReference>
<evidence type="ECO:0008006" key="3">
    <source>
        <dbReference type="Google" id="ProtNLM"/>
    </source>
</evidence>
<proteinExistence type="predicted"/>
<name>A0A941IQY6_9ACTN</name>
<comment type="caution">
    <text evidence="1">The sequence shown here is derived from an EMBL/GenBank/DDBJ whole genome shotgun (WGS) entry which is preliminary data.</text>
</comment>
<organism evidence="1 2">
    <name type="scientific">Actinospica durhamensis</name>
    <dbReference type="NCBI Taxonomy" id="1508375"/>
    <lineage>
        <taxon>Bacteria</taxon>
        <taxon>Bacillati</taxon>
        <taxon>Actinomycetota</taxon>
        <taxon>Actinomycetes</taxon>
        <taxon>Catenulisporales</taxon>
        <taxon>Actinospicaceae</taxon>
        <taxon>Actinospica</taxon>
    </lineage>
</organism>
<gene>
    <name evidence="1" type="ORF">KDL01_15690</name>
</gene>
<keyword evidence="2" id="KW-1185">Reference proteome</keyword>
<accession>A0A941IQY6</accession>
<sequence>MTPHEARALLAALPPARERWLAQAVACVDARSVWLAGSLGRGQGDEWSDVDLIVVDGAPILEGALVTVRNPGNGPVGGGYVGALYDLGPLPLWVDWYTWPASRPVPSDARALRGTGAQGTLDLRQSLDQIGRGRPDPHPDPVPDPEEFVLAMLPLAAKFVARGMLEHAAGMAAMLGAPPDPAPLERLRSLLSSVLGHAETRRLVHRYLEVVAAITRD</sequence>
<dbReference type="Proteomes" id="UP000675781">
    <property type="component" value="Unassembled WGS sequence"/>
</dbReference>
<protein>
    <recommendedName>
        <fullName evidence="3">Nucleotidyltransferase domain-containing protein</fullName>
    </recommendedName>
</protein>
<dbReference type="EMBL" id="JAGSOG010000067">
    <property type="protein sequence ID" value="MBR7834717.1"/>
    <property type="molecule type" value="Genomic_DNA"/>
</dbReference>
<evidence type="ECO:0000313" key="1">
    <source>
        <dbReference type="EMBL" id="MBR7834717.1"/>
    </source>
</evidence>